<feature type="transmembrane region" description="Helical" evidence="6">
    <location>
        <begin position="14"/>
        <end position="36"/>
    </location>
</feature>
<evidence type="ECO:0000256" key="3">
    <source>
        <dbReference type="ARBA" id="ARBA00022989"/>
    </source>
</evidence>
<evidence type="ECO:0000256" key="5">
    <source>
        <dbReference type="ARBA" id="ARBA00038359"/>
    </source>
</evidence>
<evidence type="ECO:0000256" key="4">
    <source>
        <dbReference type="ARBA" id="ARBA00023136"/>
    </source>
</evidence>
<dbReference type="InterPro" id="IPR052337">
    <property type="entry name" value="SAT4-like"/>
</dbReference>
<evidence type="ECO:0000313" key="8">
    <source>
        <dbReference type="EMBL" id="KAF5688462.1"/>
    </source>
</evidence>
<accession>A0A8H5ULV3</accession>
<proteinExistence type="inferred from homology"/>
<keyword evidence="2 6" id="KW-0812">Transmembrane</keyword>
<keyword evidence="3 6" id="KW-1133">Transmembrane helix</keyword>
<evidence type="ECO:0000313" key="9">
    <source>
        <dbReference type="Proteomes" id="UP000562682"/>
    </source>
</evidence>
<dbReference type="EMBL" id="JAAOAK010000117">
    <property type="protein sequence ID" value="KAF5688462.1"/>
    <property type="molecule type" value="Genomic_DNA"/>
</dbReference>
<keyword evidence="4 6" id="KW-0472">Membrane</keyword>
<sequence>MMISEDTPNESNAVLIYAPSVTFFIVTPIFVLFRFWSRVARRSSLDWDDTTIVISFSSALNVQTVMVVFCSYGLDRHIEPLTTDDKLMVFKSTCIGLNKNWQGNAGFSIGADALTLMLPVQRIWISQLPVAHKHALMMILTMDGGVVIMTSIVRMTTLDLATKTLLIRHSTLAPQCGL</sequence>
<protein>
    <submittedName>
        <fullName evidence="8">Integral membrane protein</fullName>
    </submittedName>
</protein>
<gene>
    <name evidence="8" type="ORF">FDENT_4828</name>
</gene>
<reference evidence="8 9" key="1">
    <citation type="submission" date="2020-05" db="EMBL/GenBank/DDBJ databases">
        <title>Identification and distribution of gene clusters putatively required for synthesis of sphingolipid metabolism inhibitors in phylogenetically diverse species of the filamentous fungus Fusarium.</title>
        <authorList>
            <person name="Kim H.-S."/>
            <person name="Busman M."/>
            <person name="Brown D.W."/>
            <person name="Divon H."/>
            <person name="Uhlig S."/>
            <person name="Proctor R.H."/>
        </authorList>
    </citation>
    <scope>NUCLEOTIDE SEQUENCE [LARGE SCALE GENOMIC DNA]</scope>
    <source>
        <strain evidence="8 9">NRRL 25311</strain>
    </source>
</reference>
<comment type="similarity">
    <text evidence="5">Belongs to the SAT4 family.</text>
</comment>
<evidence type="ECO:0000256" key="6">
    <source>
        <dbReference type="SAM" id="Phobius"/>
    </source>
</evidence>
<comment type="caution">
    <text evidence="8">The sequence shown here is derived from an EMBL/GenBank/DDBJ whole genome shotgun (WGS) entry which is preliminary data.</text>
</comment>
<comment type="subcellular location">
    <subcellularLocation>
        <location evidence="1">Membrane</location>
        <topology evidence="1">Multi-pass membrane protein</topology>
    </subcellularLocation>
</comment>
<evidence type="ECO:0000256" key="2">
    <source>
        <dbReference type="ARBA" id="ARBA00022692"/>
    </source>
</evidence>
<organism evidence="8 9">
    <name type="scientific">Fusarium denticulatum</name>
    <dbReference type="NCBI Taxonomy" id="48507"/>
    <lineage>
        <taxon>Eukaryota</taxon>
        <taxon>Fungi</taxon>
        <taxon>Dikarya</taxon>
        <taxon>Ascomycota</taxon>
        <taxon>Pezizomycotina</taxon>
        <taxon>Sordariomycetes</taxon>
        <taxon>Hypocreomycetidae</taxon>
        <taxon>Hypocreales</taxon>
        <taxon>Nectriaceae</taxon>
        <taxon>Fusarium</taxon>
        <taxon>Fusarium fujikuroi species complex</taxon>
    </lineage>
</organism>
<keyword evidence="9" id="KW-1185">Reference proteome</keyword>
<dbReference type="PANTHER" id="PTHR33048">
    <property type="entry name" value="PTH11-LIKE INTEGRAL MEMBRANE PROTEIN (AFU_ORTHOLOGUE AFUA_5G11245)"/>
    <property type="match status" value="1"/>
</dbReference>
<name>A0A8H5ULV3_9HYPO</name>
<evidence type="ECO:0000259" key="7">
    <source>
        <dbReference type="Pfam" id="PF20684"/>
    </source>
</evidence>
<feature type="domain" description="Rhodopsin" evidence="7">
    <location>
        <begin position="91"/>
        <end position="163"/>
    </location>
</feature>
<evidence type="ECO:0000256" key="1">
    <source>
        <dbReference type="ARBA" id="ARBA00004141"/>
    </source>
</evidence>
<dbReference type="Proteomes" id="UP000562682">
    <property type="component" value="Unassembled WGS sequence"/>
</dbReference>
<dbReference type="PANTHER" id="PTHR33048:SF55">
    <property type="entry name" value="INTEGRAL MEMBRANE PROTEIN"/>
    <property type="match status" value="1"/>
</dbReference>
<dbReference type="GO" id="GO:0016020">
    <property type="term" value="C:membrane"/>
    <property type="evidence" value="ECO:0007669"/>
    <property type="project" value="UniProtKB-SubCell"/>
</dbReference>
<feature type="domain" description="Rhodopsin" evidence="7">
    <location>
        <begin position="33"/>
        <end position="88"/>
    </location>
</feature>
<dbReference type="AlphaFoldDB" id="A0A8H5ULV3"/>
<dbReference type="Pfam" id="PF20684">
    <property type="entry name" value="Fung_rhodopsin"/>
    <property type="match status" value="2"/>
</dbReference>
<dbReference type="InterPro" id="IPR049326">
    <property type="entry name" value="Rhodopsin_dom_fungi"/>
</dbReference>